<evidence type="ECO:0000313" key="11">
    <source>
        <dbReference type="EMBL" id="MFL1732016.1"/>
    </source>
</evidence>
<dbReference type="InterPro" id="IPR044015">
    <property type="entry name" value="FBPase_C_dom"/>
</dbReference>
<dbReference type="SUPFAM" id="SSF56655">
    <property type="entry name" value="Carbohydrate phosphatase"/>
    <property type="match status" value="1"/>
</dbReference>
<evidence type="ECO:0000256" key="2">
    <source>
        <dbReference type="ARBA" id="ARBA00010941"/>
    </source>
</evidence>
<keyword evidence="7" id="KW-0460">Magnesium</keyword>
<evidence type="ECO:0000256" key="3">
    <source>
        <dbReference type="ARBA" id="ARBA00022490"/>
    </source>
</evidence>
<dbReference type="PANTHER" id="PTHR11556">
    <property type="entry name" value="FRUCTOSE-1,6-BISPHOSPHATASE-RELATED"/>
    <property type="match status" value="1"/>
</dbReference>
<dbReference type="HAMAP" id="MF_01855">
    <property type="entry name" value="FBPase_class1"/>
    <property type="match status" value="1"/>
</dbReference>
<keyword evidence="4 7" id="KW-0378">Hydrolase</keyword>
<keyword evidence="12" id="KW-1185">Reference proteome</keyword>
<feature type="binding site" evidence="7">
    <location>
        <position position="106"/>
    </location>
    <ligand>
        <name>Mg(2+)</name>
        <dbReference type="ChEBI" id="CHEBI:18420"/>
        <label>1</label>
    </ligand>
</feature>
<feature type="domain" description="Fructose-1-6-bisphosphatase class 1 C-terminal" evidence="10">
    <location>
        <begin position="191"/>
        <end position="324"/>
    </location>
</feature>
<evidence type="ECO:0000256" key="6">
    <source>
        <dbReference type="ARBA" id="ARBA00024331"/>
    </source>
</evidence>
<feature type="binding site" evidence="7">
    <location>
        <position position="273"/>
    </location>
    <ligand>
        <name>Mg(2+)</name>
        <dbReference type="ChEBI" id="CHEBI:18420"/>
        <label>2</label>
    </ligand>
</feature>
<name>A0ABW8U4T1_9GAMM</name>
<dbReference type="RefSeq" id="WP_407068746.1">
    <property type="nucleotide sequence ID" value="NZ_JBJJXE010000003.1"/>
</dbReference>
<evidence type="ECO:0000256" key="7">
    <source>
        <dbReference type="HAMAP-Rule" id="MF_01855"/>
    </source>
</evidence>
<evidence type="ECO:0000259" key="10">
    <source>
        <dbReference type="Pfam" id="PF18913"/>
    </source>
</evidence>
<comment type="subcellular location">
    <subcellularLocation>
        <location evidence="7">Cytoplasm</location>
    </subcellularLocation>
</comment>
<comment type="caution">
    <text evidence="7">Lacks conserved residue(s) required for the propagation of feature annotation.</text>
</comment>
<evidence type="ECO:0000256" key="4">
    <source>
        <dbReference type="ARBA" id="ARBA00022801"/>
    </source>
</evidence>
<comment type="pathway">
    <text evidence="6">Carbohydrate biosynthesis.</text>
</comment>
<evidence type="ECO:0000256" key="5">
    <source>
        <dbReference type="ARBA" id="ARBA00023277"/>
    </source>
</evidence>
<evidence type="ECO:0000313" key="12">
    <source>
        <dbReference type="Proteomes" id="UP001624684"/>
    </source>
</evidence>
<feature type="binding site" evidence="7">
    <location>
        <position position="267"/>
    </location>
    <ligand>
        <name>substrate</name>
    </ligand>
</feature>
<feature type="domain" description="Fructose-1-6-bisphosphatase class I N-terminal" evidence="9">
    <location>
        <begin position="12"/>
        <end position="186"/>
    </location>
</feature>
<sequence>MTIFAQNLDQYLKEHTSPEIASTVMTLADSSIAIRDLLNKGVLAGIHGEAGGQNIQGETQKKLDVISNDLLLNALTQNSNCAAVASEELDDISPANQDGTLLVTFDPLDGSSNIDINMTVGTIFSILPYHHQGQVATETDFLQAGKHQLASGYFIYGTSTMLALTFGAGVSMFSLDPASRQYVLINERITISQQTAEYAINASNRRYWLAPLAQYIEELAQGDTGVRNKDYNMRWVAAMIADVHRILVRGGVFMYPFDTKIAGKAGKLRLMYEANPMSFIIEQAGGASTDGVQRIMDIEPTGIHQRIPVVLGAKQEVEYIKSLHDQAGILANGEKI</sequence>
<feature type="binding site" evidence="7">
    <location>
        <position position="106"/>
    </location>
    <ligand>
        <name>Mg(2+)</name>
        <dbReference type="ChEBI" id="CHEBI:18420"/>
        <label>2</label>
    </ligand>
</feature>
<dbReference type="Pfam" id="PF18913">
    <property type="entry name" value="FBPase_C"/>
    <property type="match status" value="1"/>
</dbReference>
<dbReference type="NCBIfam" id="NF006780">
    <property type="entry name" value="PRK09293.1-4"/>
    <property type="match status" value="1"/>
</dbReference>
<feature type="binding site" evidence="7">
    <location>
        <position position="87"/>
    </location>
    <ligand>
        <name>Mg(2+)</name>
        <dbReference type="ChEBI" id="CHEBI:18420"/>
        <label>1</label>
    </ligand>
</feature>
<dbReference type="InterPro" id="IPR000146">
    <property type="entry name" value="FBPase_class-1"/>
</dbReference>
<dbReference type="PRINTS" id="PR00115">
    <property type="entry name" value="F16BPHPHTASE"/>
</dbReference>
<proteinExistence type="inferred from homology"/>
<comment type="similarity">
    <text evidence="2 7 8">Belongs to the FBPase class 1 family.</text>
</comment>
<keyword evidence="5 7" id="KW-0119">Carbohydrate metabolism</keyword>
<feature type="binding site" evidence="7">
    <location>
        <begin position="109"/>
        <end position="112"/>
    </location>
    <ligand>
        <name>substrate</name>
    </ligand>
</feature>
<dbReference type="EC" id="3.1.3.11" evidence="7"/>
<feature type="binding site" evidence="7">
    <location>
        <position position="109"/>
    </location>
    <ligand>
        <name>Mg(2+)</name>
        <dbReference type="ChEBI" id="CHEBI:18420"/>
        <label>2</label>
    </ligand>
</feature>
<evidence type="ECO:0000259" key="9">
    <source>
        <dbReference type="Pfam" id="PF00316"/>
    </source>
</evidence>
<evidence type="ECO:0000256" key="1">
    <source>
        <dbReference type="ARBA" id="ARBA00001273"/>
    </source>
</evidence>
<comment type="caution">
    <text evidence="11">The sequence shown here is derived from an EMBL/GenBank/DDBJ whole genome shotgun (WGS) entry which is preliminary data.</text>
</comment>
<dbReference type="Proteomes" id="UP001624684">
    <property type="component" value="Unassembled WGS sequence"/>
</dbReference>
<dbReference type="InterPro" id="IPR028343">
    <property type="entry name" value="FBPtase"/>
</dbReference>
<evidence type="ECO:0000256" key="8">
    <source>
        <dbReference type="RuleBase" id="RU000508"/>
    </source>
</evidence>
<dbReference type="PIRSF" id="PIRSF000904">
    <property type="entry name" value="FBPtase_SBPase"/>
    <property type="match status" value="1"/>
</dbReference>
<comment type="catalytic activity">
    <reaction evidence="1 7">
        <text>beta-D-fructose 1,6-bisphosphate + H2O = beta-D-fructose 6-phosphate + phosphate</text>
        <dbReference type="Rhea" id="RHEA:11064"/>
        <dbReference type="ChEBI" id="CHEBI:15377"/>
        <dbReference type="ChEBI" id="CHEBI:32966"/>
        <dbReference type="ChEBI" id="CHEBI:43474"/>
        <dbReference type="ChEBI" id="CHEBI:57634"/>
        <dbReference type="EC" id="3.1.3.11"/>
    </reaction>
</comment>
<keyword evidence="7" id="KW-0479">Metal-binding</keyword>
<dbReference type="InterPro" id="IPR033391">
    <property type="entry name" value="FBPase_N"/>
</dbReference>
<comment type="cofactor">
    <cofactor evidence="7">
        <name>Mg(2+)</name>
        <dbReference type="ChEBI" id="CHEBI:18420"/>
    </cofactor>
    <text evidence="7">Binds 2 magnesium ions per subunit.</text>
</comment>
<organism evidence="11 12">
    <name type="scientific">Moraxella oculi</name>
    <dbReference type="NCBI Taxonomy" id="2940516"/>
    <lineage>
        <taxon>Bacteria</taxon>
        <taxon>Pseudomonadati</taxon>
        <taxon>Pseudomonadota</taxon>
        <taxon>Gammaproteobacteria</taxon>
        <taxon>Moraxellales</taxon>
        <taxon>Moraxellaceae</taxon>
        <taxon>Moraxella</taxon>
    </lineage>
</organism>
<feature type="binding site" evidence="7">
    <location>
        <position position="108"/>
    </location>
    <ligand>
        <name>Mg(2+)</name>
        <dbReference type="ChEBI" id="CHEBI:18420"/>
        <label>1</label>
    </ligand>
</feature>
<dbReference type="PIRSF" id="PIRSF500210">
    <property type="entry name" value="FBPtase"/>
    <property type="match status" value="1"/>
</dbReference>
<dbReference type="Gene3D" id="3.30.540.10">
    <property type="entry name" value="Fructose-1,6-Bisphosphatase, subunit A, domain 1"/>
    <property type="match status" value="1"/>
</dbReference>
<dbReference type="Pfam" id="PF00316">
    <property type="entry name" value="FBPase"/>
    <property type="match status" value="1"/>
</dbReference>
<gene>
    <name evidence="7" type="primary">fbp</name>
    <name evidence="11" type="ORF">ACJHVH_03255</name>
</gene>
<comment type="subunit">
    <text evidence="7">Homotetramer.</text>
</comment>
<reference evidence="11 12" key="1">
    <citation type="submission" date="2024-11" db="EMBL/GenBank/DDBJ databases">
        <title>First Report of Moraxella oculi in Brazil in an Infectious Bovine Keratoconjunctivitis Outbreak.</title>
        <authorList>
            <person name="Carvalho C.V."/>
            <person name="Domingues R."/>
            <person name="Coutinho C."/>
            <person name="Honorio N.T.B.S."/>
            <person name="Faza D.R.L.R."/>
            <person name="Carvalho W.A."/>
            <person name="Machado A.B.F."/>
            <person name="Martins M.F."/>
            <person name="Gaspar E.B."/>
        </authorList>
    </citation>
    <scope>NUCLEOTIDE SEQUENCE [LARGE SCALE GENOMIC DNA]</scope>
    <source>
        <strain evidence="11 12">2117LE</strain>
    </source>
</reference>
<accession>A0ABW8U4T1</accession>
<dbReference type="CDD" id="cd00354">
    <property type="entry name" value="FBPase"/>
    <property type="match status" value="1"/>
</dbReference>
<dbReference type="PANTHER" id="PTHR11556:SF35">
    <property type="entry name" value="SEDOHEPTULOSE-1,7-BISPHOSPHATASE, CHLOROPLASTIC"/>
    <property type="match status" value="1"/>
</dbReference>
<dbReference type="GO" id="GO:0042132">
    <property type="term" value="F:fructose 1,6-bisphosphate 1-phosphatase activity"/>
    <property type="evidence" value="ECO:0007669"/>
    <property type="project" value="UniProtKB-EC"/>
</dbReference>
<dbReference type="EMBL" id="JBJJXE010000003">
    <property type="protein sequence ID" value="MFL1732016.1"/>
    <property type="molecule type" value="Genomic_DNA"/>
</dbReference>
<keyword evidence="3 7" id="KW-0963">Cytoplasm</keyword>
<protein>
    <recommendedName>
        <fullName evidence="7">Fructose-1,6-bisphosphatase class 1</fullName>
        <shortName evidence="7">FBPase class 1</shortName>
        <ecNumber evidence="7">3.1.3.11</ecNumber>
    </recommendedName>
    <alternativeName>
        <fullName evidence="7">D-fructose-1,6-bisphosphate 1-phosphohydrolase class 1</fullName>
    </alternativeName>
</protein>
<dbReference type="Gene3D" id="3.40.190.80">
    <property type="match status" value="1"/>
</dbReference>
<feature type="binding site" evidence="7">
    <location>
        <position position="201"/>
    </location>
    <ligand>
        <name>substrate</name>
    </ligand>
</feature>
<dbReference type="NCBIfam" id="NF006779">
    <property type="entry name" value="PRK09293.1-3"/>
    <property type="match status" value="1"/>
</dbReference>